<organism evidence="2 3">
    <name type="scientific">Saccharibacillus endophyticus</name>
    <dbReference type="NCBI Taxonomy" id="2060666"/>
    <lineage>
        <taxon>Bacteria</taxon>
        <taxon>Bacillati</taxon>
        <taxon>Bacillota</taxon>
        <taxon>Bacilli</taxon>
        <taxon>Bacillales</taxon>
        <taxon>Paenibacillaceae</taxon>
        <taxon>Saccharibacillus</taxon>
    </lineage>
</organism>
<name>A0ABQ1ZLL2_9BACL</name>
<sequence>MEAIRIGLSLLFFIMIAALFFGLIRAFVIRYLDDFYQKAFEKMRHGFKRTPSND</sequence>
<keyword evidence="3" id="KW-1185">Reference proteome</keyword>
<evidence type="ECO:0000313" key="2">
    <source>
        <dbReference type="EMBL" id="GGH68347.1"/>
    </source>
</evidence>
<reference evidence="3" key="1">
    <citation type="journal article" date="2019" name="Int. J. Syst. Evol. Microbiol.">
        <title>The Global Catalogue of Microorganisms (GCM) 10K type strain sequencing project: providing services to taxonomists for standard genome sequencing and annotation.</title>
        <authorList>
            <consortium name="The Broad Institute Genomics Platform"/>
            <consortium name="The Broad Institute Genome Sequencing Center for Infectious Disease"/>
            <person name="Wu L."/>
            <person name="Ma J."/>
        </authorList>
    </citation>
    <scope>NUCLEOTIDE SEQUENCE [LARGE SCALE GENOMIC DNA]</scope>
    <source>
        <strain evidence="3">CCM 8702</strain>
    </source>
</reference>
<feature type="transmembrane region" description="Helical" evidence="1">
    <location>
        <begin position="6"/>
        <end position="28"/>
    </location>
</feature>
<comment type="caution">
    <text evidence="2">The sequence shown here is derived from an EMBL/GenBank/DDBJ whole genome shotgun (WGS) entry which is preliminary data.</text>
</comment>
<keyword evidence="1" id="KW-1133">Transmembrane helix</keyword>
<evidence type="ECO:0000256" key="1">
    <source>
        <dbReference type="SAM" id="Phobius"/>
    </source>
</evidence>
<keyword evidence="1" id="KW-0812">Transmembrane</keyword>
<proteinExistence type="predicted"/>
<evidence type="ECO:0000313" key="3">
    <source>
        <dbReference type="Proteomes" id="UP000605427"/>
    </source>
</evidence>
<accession>A0ABQ1ZLL2</accession>
<keyword evidence="1" id="KW-0472">Membrane</keyword>
<dbReference type="Proteomes" id="UP000605427">
    <property type="component" value="Unassembled WGS sequence"/>
</dbReference>
<gene>
    <name evidence="2" type="ORF">GCM10007362_02250</name>
</gene>
<protein>
    <submittedName>
        <fullName evidence="2">Uncharacterized protein</fullName>
    </submittedName>
</protein>
<dbReference type="EMBL" id="BMDD01000001">
    <property type="protein sequence ID" value="GGH68347.1"/>
    <property type="molecule type" value="Genomic_DNA"/>
</dbReference>